<name>A0AB39ZQ45_DROSZ</name>
<evidence type="ECO:0000313" key="1">
    <source>
        <dbReference type="Proteomes" id="UP001652628"/>
    </source>
</evidence>
<dbReference type="AlphaFoldDB" id="A0AB39ZQ45"/>
<protein>
    <submittedName>
        <fullName evidence="2">Uncharacterized protein</fullName>
    </submittedName>
</protein>
<dbReference type="GeneID" id="108016755"/>
<organism evidence="1 2">
    <name type="scientific">Drosophila suzukii</name>
    <name type="common">Spotted-wing drosophila fruit fly</name>
    <dbReference type="NCBI Taxonomy" id="28584"/>
    <lineage>
        <taxon>Eukaryota</taxon>
        <taxon>Metazoa</taxon>
        <taxon>Ecdysozoa</taxon>
        <taxon>Arthropoda</taxon>
        <taxon>Hexapoda</taxon>
        <taxon>Insecta</taxon>
        <taxon>Pterygota</taxon>
        <taxon>Neoptera</taxon>
        <taxon>Endopterygota</taxon>
        <taxon>Diptera</taxon>
        <taxon>Brachycera</taxon>
        <taxon>Muscomorpha</taxon>
        <taxon>Ephydroidea</taxon>
        <taxon>Drosophilidae</taxon>
        <taxon>Drosophila</taxon>
        <taxon>Sophophora</taxon>
    </lineage>
</organism>
<dbReference type="RefSeq" id="XP_016938991.2">
    <property type="nucleotide sequence ID" value="XM_017083502.4"/>
</dbReference>
<gene>
    <name evidence="2" type="primary">LOC108016755</name>
</gene>
<evidence type="ECO:0000313" key="2">
    <source>
        <dbReference type="RefSeq" id="XP_016938991.2"/>
    </source>
</evidence>
<dbReference type="Proteomes" id="UP001652628">
    <property type="component" value="Chromosome X"/>
</dbReference>
<sequence length="232" mass="26844">MASPGRNPQRSLQSWRLLSEGFKLFATRLARNQQHMLPPRDGQGLSLEERRDFTESLGECIADMASPNSLEVFHQMTVSTGMSQRLAAAQKRTQVLEERNRKLRDLAMDKSDLFESRGVMLCSRVFDLSQELIVTRMRINDFENACTQLRRRILELKLRRVQRRRHLCHEMQILRLAQEHPVPPILGHLWQCLRSLWNCVECLAQVSVSQVARPSRKAESTMDALNMFVAGF</sequence>
<accession>A0AB39ZQ45</accession>
<proteinExistence type="predicted"/>
<reference evidence="2" key="1">
    <citation type="submission" date="2025-08" db="UniProtKB">
        <authorList>
            <consortium name="RefSeq"/>
        </authorList>
    </citation>
    <scope>IDENTIFICATION</scope>
</reference>
<keyword evidence="1" id="KW-1185">Reference proteome</keyword>